<gene>
    <name evidence="2" type="ORF">NVV95_11135</name>
</gene>
<accession>A0ABT2GFX1</accession>
<dbReference type="Pfam" id="PF13560">
    <property type="entry name" value="HTH_31"/>
    <property type="match status" value="1"/>
</dbReference>
<reference evidence="2" key="1">
    <citation type="submission" date="2022-08" db="EMBL/GenBank/DDBJ databases">
        <authorList>
            <person name="Deng Y."/>
            <person name="Han X.-F."/>
            <person name="Zhang Y.-Q."/>
        </authorList>
    </citation>
    <scope>NUCLEOTIDE SEQUENCE</scope>
    <source>
        <strain evidence="2">CPCC 205716</strain>
    </source>
</reference>
<proteinExistence type="predicted"/>
<comment type="caution">
    <text evidence="2">The sequence shown here is derived from an EMBL/GenBank/DDBJ whole genome shotgun (WGS) entry which is preliminary data.</text>
</comment>
<dbReference type="CDD" id="cd00093">
    <property type="entry name" value="HTH_XRE"/>
    <property type="match status" value="1"/>
</dbReference>
<dbReference type="EMBL" id="JANTEZ010000004">
    <property type="protein sequence ID" value="MCS5715105.1"/>
    <property type="molecule type" value="Genomic_DNA"/>
</dbReference>
<dbReference type="InterPro" id="IPR001387">
    <property type="entry name" value="Cro/C1-type_HTH"/>
</dbReference>
<dbReference type="SUPFAM" id="SSF47413">
    <property type="entry name" value="lambda repressor-like DNA-binding domains"/>
    <property type="match status" value="1"/>
</dbReference>
<dbReference type="Gene3D" id="1.10.260.40">
    <property type="entry name" value="lambda repressor-like DNA-binding domains"/>
    <property type="match status" value="1"/>
</dbReference>
<protein>
    <submittedName>
        <fullName evidence="2">Helix-turn-helix domain-containing protein</fullName>
    </submittedName>
</protein>
<dbReference type="PROSITE" id="PS50943">
    <property type="entry name" value="HTH_CROC1"/>
    <property type="match status" value="1"/>
</dbReference>
<dbReference type="Proteomes" id="UP001165580">
    <property type="component" value="Unassembled WGS sequence"/>
</dbReference>
<feature type="domain" description="HTH cro/C1-type" evidence="1">
    <location>
        <begin position="19"/>
        <end position="79"/>
    </location>
</feature>
<sequence length="182" mass="20975">MPSEENTLSRDERRFAEQVRILREENGWTQADLAERMQQQSLAYVTQSTISRIEKATRPVRMMEAQAFAQIFGRSTSLLIHPDSREKFIQIAASNHKHGRGSYVKLKEGAREMAEAQARVSNDLERLEELFGDGSTLHEDSRPILEMLRHNMTRFVAIDPIAETTEIIEAVRKRRVEHSETP</sequence>
<dbReference type="RefSeq" id="WP_259486617.1">
    <property type="nucleotide sequence ID" value="NZ_JANTEZ010000004.1"/>
</dbReference>
<evidence type="ECO:0000259" key="1">
    <source>
        <dbReference type="PROSITE" id="PS50943"/>
    </source>
</evidence>
<organism evidence="2 3">
    <name type="scientific">Herbiconiux gentiana</name>
    <dbReference type="NCBI Taxonomy" id="2970912"/>
    <lineage>
        <taxon>Bacteria</taxon>
        <taxon>Bacillati</taxon>
        <taxon>Actinomycetota</taxon>
        <taxon>Actinomycetes</taxon>
        <taxon>Micrococcales</taxon>
        <taxon>Microbacteriaceae</taxon>
        <taxon>Herbiconiux</taxon>
    </lineage>
</organism>
<dbReference type="SMART" id="SM00530">
    <property type="entry name" value="HTH_XRE"/>
    <property type="match status" value="1"/>
</dbReference>
<dbReference type="InterPro" id="IPR010982">
    <property type="entry name" value="Lambda_DNA-bd_dom_sf"/>
</dbReference>
<name>A0ABT2GFX1_9MICO</name>
<keyword evidence="3" id="KW-1185">Reference proteome</keyword>
<evidence type="ECO:0000313" key="2">
    <source>
        <dbReference type="EMBL" id="MCS5715105.1"/>
    </source>
</evidence>
<evidence type="ECO:0000313" key="3">
    <source>
        <dbReference type="Proteomes" id="UP001165580"/>
    </source>
</evidence>